<dbReference type="RefSeq" id="WP_175110520.1">
    <property type="nucleotide sequence ID" value="NZ_CADIKF010000010.1"/>
</dbReference>
<dbReference type="Pfam" id="PF03466">
    <property type="entry name" value="LysR_substrate"/>
    <property type="match status" value="1"/>
</dbReference>
<evidence type="ECO:0000259" key="5">
    <source>
        <dbReference type="PROSITE" id="PS50931"/>
    </source>
</evidence>
<dbReference type="InterPro" id="IPR000847">
    <property type="entry name" value="LysR_HTH_N"/>
</dbReference>
<comment type="similarity">
    <text evidence="1">Belongs to the LysR transcriptional regulatory family.</text>
</comment>
<dbReference type="InterPro" id="IPR036388">
    <property type="entry name" value="WH-like_DNA-bd_sf"/>
</dbReference>
<keyword evidence="7" id="KW-1185">Reference proteome</keyword>
<dbReference type="InterPro" id="IPR036390">
    <property type="entry name" value="WH_DNA-bd_sf"/>
</dbReference>
<dbReference type="FunFam" id="1.10.10.10:FF:000001">
    <property type="entry name" value="LysR family transcriptional regulator"/>
    <property type="match status" value="1"/>
</dbReference>
<dbReference type="EMBL" id="CADIKF010000010">
    <property type="protein sequence ID" value="CAB3753623.1"/>
    <property type="molecule type" value="Genomic_DNA"/>
</dbReference>
<gene>
    <name evidence="6" type="primary">dmlR_13</name>
    <name evidence="6" type="ORF">LMG29739_01786</name>
</gene>
<dbReference type="InterPro" id="IPR058163">
    <property type="entry name" value="LysR-type_TF_proteobact-type"/>
</dbReference>
<evidence type="ECO:0000256" key="1">
    <source>
        <dbReference type="ARBA" id="ARBA00009437"/>
    </source>
</evidence>
<keyword evidence="3" id="KW-0238">DNA-binding</keyword>
<name>A0A6J5DI72_9BURK</name>
<reference evidence="6 7" key="1">
    <citation type="submission" date="2020-04" db="EMBL/GenBank/DDBJ databases">
        <authorList>
            <person name="De Canck E."/>
        </authorList>
    </citation>
    <scope>NUCLEOTIDE SEQUENCE [LARGE SCALE GENOMIC DNA]</scope>
    <source>
        <strain evidence="6 7">LMG 29739</strain>
    </source>
</reference>
<evidence type="ECO:0000256" key="2">
    <source>
        <dbReference type="ARBA" id="ARBA00023015"/>
    </source>
</evidence>
<dbReference type="InterPro" id="IPR005119">
    <property type="entry name" value="LysR_subst-bd"/>
</dbReference>
<feature type="domain" description="HTH lysR-type" evidence="5">
    <location>
        <begin position="13"/>
        <end position="68"/>
    </location>
</feature>
<keyword evidence="4" id="KW-0804">Transcription</keyword>
<evidence type="ECO:0000313" key="6">
    <source>
        <dbReference type="EMBL" id="CAB3753623.1"/>
    </source>
</evidence>
<evidence type="ECO:0000256" key="3">
    <source>
        <dbReference type="ARBA" id="ARBA00023125"/>
    </source>
</evidence>
<evidence type="ECO:0000313" key="7">
    <source>
        <dbReference type="Proteomes" id="UP000494329"/>
    </source>
</evidence>
<dbReference type="GO" id="GO:0003677">
    <property type="term" value="F:DNA binding"/>
    <property type="evidence" value="ECO:0007669"/>
    <property type="project" value="UniProtKB-KW"/>
</dbReference>
<dbReference type="GO" id="GO:0003700">
    <property type="term" value="F:DNA-binding transcription factor activity"/>
    <property type="evidence" value="ECO:0007669"/>
    <property type="project" value="InterPro"/>
</dbReference>
<dbReference type="Proteomes" id="UP000494329">
    <property type="component" value="Unassembled WGS sequence"/>
</dbReference>
<organism evidence="6 7">
    <name type="scientific">Paraburkholderia solisilvae</name>
    <dbReference type="NCBI Taxonomy" id="624376"/>
    <lineage>
        <taxon>Bacteria</taxon>
        <taxon>Pseudomonadati</taxon>
        <taxon>Pseudomonadota</taxon>
        <taxon>Betaproteobacteria</taxon>
        <taxon>Burkholderiales</taxon>
        <taxon>Burkholderiaceae</taxon>
        <taxon>Paraburkholderia</taxon>
    </lineage>
</organism>
<protein>
    <submittedName>
        <fullName evidence="6">HTH-type transcriptional regulator DmlR</fullName>
    </submittedName>
</protein>
<dbReference type="CDD" id="cd08422">
    <property type="entry name" value="PBP2_CrgA_like"/>
    <property type="match status" value="1"/>
</dbReference>
<dbReference type="Gene3D" id="1.10.10.10">
    <property type="entry name" value="Winged helix-like DNA-binding domain superfamily/Winged helix DNA-binding domain"/>
    <property type="match status" value="1"/>
</dbReference>
<proteinExistence type="inferred from homology"/>
<dbReference type="SUPFAM" id="SSF46785">
    <property type="entry name" value="Winged helix' DNA-binding domain"/>
    <property type="match status" value="1"/>
</dbReference>
<dbReference type="PANTHER" id="PTHR30537:SF5">
    <property type="entry name" value="HTH-TYPE TRANSCRIPTIONAL ACTIVATOR TTDR-RELATED"/>
    <property type="match status" value="1"/>
</dbReference>
<dbReference type="PANTHER" id="PTHR30537">
    <property type="entry name" value="HTH-TYPE TRANSCRIPTIONAL REGULATOR"/>
    <property type="match status" value="1"/>
</dbReference>
<evidence type="ECO:0000256" key="4">
    <source>
        <dbReference type="ARBA" id="ARBA00023163"/>
    </source>
</evidence>
<accession>A0A6J5DI72</accession>
<sequence length="321" mass="35334">MSTSSPRLNSGLLHAIRLFVRVVDARGFTAAALQSDLTPAQVSRMIGELEQRLGTKLLHRNSRHVSLTSPGERYLLKCRSILDLVDEAENEARDAAIRPAGTLKVSCMSGFGRYHLLPLLMEYLQRYPDVKVEYSTRQNAPDVLAEGIDSSVYFAQELPHSTLVGRKVGGVRSLLCARPDYLARHGTPSHPEDLMTYSCLKLVNITRDWQLTDGDSTITLPVSGPFKGDSTDAVLSAVMSGLGIALLPPWAIIDSLKSGQLVPVLPQWRTPEIGVYSLISSRRYLPAQTRAWIDLIAEKLPVALGRDELAIMRFVATSTEV</sequence>
<dbReference type="Gene3D" id="3.40.190.290">
    <property type="match status" value="1"/>
</dbReference>
<dbReference type="AlphaFoldDB" id="A0A6J5DI72"/>
<dbReference type="SUPFAM" id="SSF53850">
    <property type="entry name" value="Periplasmic binding protein-like II"/>
    <property type="match status" value="1"/>
</dbReference>
<dbReference type="PROSITE" id="PS50931">
    <property type="entry name" value="HTH_LYSR"/>
    <property type="match status" value="1"/>
</dbReference>
<dbReference type="Pfam" id="PF00126">
    <property type="entry name" value="HTH_1"/>
    <property type="match status" value="1"/>
</dbReference>
<keyword evidence="2" id="KW-0805">Transcription regulation</keyword>